<dbReference type="SUPFAM" id="SSF158472">
    <property type="entry name" value="HAMP domain-like"/>
    <property type="match status" value="1"/>
</dbReference>
<dbReference type="PROSITE" id="PS50885">
    <property type="entry name" value="HAMP"/>
    <property type="match status" value="1"/>
</dbReference>
<comment type="subcellular location">
    <subcellularLocation>
        <location evidence="1">Cell membrane</location>
        <topology evidence="1">Multi-pass membrane protein</topology>
    </subcellularLocation>
</comment>
<keyword evidence="3 6" id="KW-0812">Transmembrane</keyword>
<evidence type="ECO:0000259" key="8">
    <source>
        <dbReference type="PROSITE" id="PS50887"/>
    </source>
</evidence>
<dbReference type="InterPro" id="IPR000160">
    <property type="entry name" value="GGDEF_dom"/>
</dbReference>
<dbReference type="KEGG" id="aon:DEH84_00430"/>
<evidence type="ECO:0000256" key="5">
    <source>
        <dbReference type="ARBA" id="ARBA00023136"/>
    </source>
</evidence>
<dbReference type="Gene3D" id="6.10.340.10">
    <property type="match status" value="1"/>
</dbReference>
<dbReference type="PANTHER" id="PTHR46663:SF3">
    <property type="entry name" value="SLL0267 PROTEIN"/>
    <property type="match status" value="1"/>
</dbReference>
<dbReference type="OrthoDB" id="9812260at2"/>
<dbReference type="Proteomes" id="UP000244892">
    <property type="component" value="Chromosome"/>
</dbReference>
<dbReference type="Pfam" id="PF00990">
    <property type="entry name" value="GGDEF"/>
    <property type="match status" value="1"/>
</dbReference>
<dbReference type="CDD" id="cd01949">
    <property type="entry name" value="GGDEF"/>
    <property type="match status" value="1"/>
</dbReference>
<keyword evidence="4 6" id="KW-1133">Transmembrane helix</keyword>
<organism evidence="9 10">
    <name type="scientific">Aquabacterium olei</name>
    <dbReference type="NCBI Taxonomy" id="1296669"/>
    <lineage>
        <taxon>Bacteria</taxon>
        <taxon>Pseudomonadati</taxon>
        <taxon>Pseudomonadota</taxon>
        <taxon>Betaproteobacteria</taxon>
        <taxon>Burkholderiales</taxon>
        <taxon>Aquabacterium</taxon>
    </lineage>
</organism>
<keyword evidence="10" id="KW-1185">Reference proteome</keyword>
<dbReference type="CDD" id="cd18774">
    <property type="entry name" value="PDC2_HK_sensor"/>
    <property type="match status" value="1"/>
</dbReference>
<name>A0A2U8FM08_9BURK</name>
<protein>
    <submittedName>
        <fullName evidence="9">GGDEF domain-containing protein</fullName>
    </submittedName>
</protein>
<proteinExistence type="predicted"/>
<evidence type="ECO:0000313" key="9">
    <source>
        <dbReference type="EMBL" id="AWI52081.1"/>
    </source>
</evidence>
<gene>
    <name evidence="9" type="ORF">DEH84_00430</name>
</gene>
<evidence type="ECO:0000256" key="3">
    <source>
        <dbReference type="ARBA" id="ARBA00022692"/>
    </source>
</evidence>
<evidence type="ECO:0000256" key="2">
    <source>
        <dbReference type="ARBA" id="ARBA00022475"/>
    </source>
</evidence>
<dbReference type="EMBL" id="CP029210">
    <property type="protein sequence ID" value="AWI52081.1"/>
    <property type="molecule type" value="Genomic_DNA"/>
</dbReference>
<dbReference type="SMART" id="SM00304">
    <property type="entry name" value="HAMP"/>
    <property type="match status" value="1"/>
</dbReference>
<dbReference type="RefSeq" id="WP_109033799.1">
    <property type="nucleotide sequence ID" value="NZ_CP029210.1"/>
</dbReference>
<evidence type="ECO:0000313" key="10">
    <source>
        <dbReference type="Proteomes" id="UP000244892"/>
    </source>
</evidence>
<dbReference type="SUPFAM" id="SSF55073">
    <property type="entry name" value="Nucleotide cyclase"/>
    <property type="match status" value="1"/>
</dbReference>
<accession>A0A2U8FM08</accession>
<reference evidence="9 10" key="1">
    <citation type="submission" date="2018-05" db="EMBL/GenBank/DDBJ databases">
        <title>complete genome sequence of Aquabacterium olei NBRC 110486.</title>
        <authorList>
            <person name="Tang B."/>
            <person name="Chang J."/>
            <person name="Zhang L."/>
            <person name="Yang H."/>
        </authorList>
    </citation>
    <scope>NUCLEOTIDE SEQUENCE [LARGE SCALE GENOMIC DNA]</scope>
    <source>
        <strain evidence="9 10">NBRC 110486</strain>
    </source>
</reference>
<feature type="domain" description="GGDEF" evidence="8">
    <location>
        <begin position="402"/>
        <end position="539"/>
    </location>
</feature>
<keyword evidence="5 6" id="KW-0472">Membrane</keyword>
<dbReference type="CDD" id="cd18773">
    <property type="entry name" value="PDC1_HK_sensor"/>
    <property type="match status" value="1"/>
</dbReference>
<feature type="transmembrane region" description="Helical" evidence="6">
    <location>
        <begin position="6"/>
        <end position="28"/>
    </location>
</feature>
<dbReference type="InterPro" id="IPR043128">
    <property type="entry name" value="Rev_trsase/Diguanyl_cyclase"/>
</dbReference>
<evidence type="ECO:0000256" key="4">
    <source>
        <dbReference type="ARBA" id="ARBA00022989"/>
    </source>
</evidence>
<evidence type="ECO:0000259" key="7">
    <source>
        <dbReference type="PROSITE" id="PS50885"/>
    </source>
</evidence>
<dbReference type="InterPro" id="IPR033479">
    <property type="entry name" value="dCache_1"/>
</dbReference>
<dbReference type="PROSITE" id="PS50887">
    <property type="entry name" value="GGDEF"/>
    <property type="match status" value="1"/>
</dbReference>
<dbReference type="PANTHER" id="PTHR46663">
    <property type="entry name" value="DIGUANYLATE CYCLASE DGCT-RELATED"/>
    <property type="match status" value="1"/>
</dbReference>
<dbReference type="NCBIfam" id="TIGR00254">
    <property type="entry name" value="GGDEF"/>
    <property type="match status" value="1"/>
</dbReference>
<dbReference type="CDD" id="cd06225">
    <property type="entry name" value="HAMP"/>
    <property type="match status" value="1"/>
</dbReference>
<dbReference type="InterPro" id="IPR052163">
    <property type="entry name" value="DGC-Regulatory_Protein"/>
</dbReference>
<dbReference type="Pfam" id="PF00672">
    <property type="entry name" value="HAMP"/>
    <property type="match status" value="1"/>
</dbReference>
<dbReference type="SMART" id="SM00267">
    <property type="entry name" value="GGDEF"/>
    <property type="match status" value="1"/>
</dbReference>
<evidence type="ECO:0000256" key="1">
    <source>
        <dbReference type="ARBA" id="ARBA00004651"/>
    </source>
</evidence>
<dbReference type="InterPro" id="IPR029787">
    <property type="entry name" value="Nucleotide_cyclase"/>
</dbReference>
<dbReference type="InterPro" id="IPR003660">
    <property type="entry name" value="HAMP_dom"/>
</dbReference>
<dbReference type="Pfam" id="PF02743">
    <property type="entry name" value="dCache_1"/>
    <property type="match status" value="1"/>
</dbReference>
<feature type="domain" description="HAMP" evidence="7">
    <location>
        <begin position="313"/>
        <end position="366"/>
    </location>
</feature>
<dbReference type="Gene3D" id="3.30.450.20">
    <property type="entry name" value="PAS domain"/>
    <property type="match status" value="1"/>
</dbReference>
<dbReference type="GO" id="GO:0007165">
    <property type="term" value="P:signal transduction"/>
    <property type="evidence" value="ECO:0007669"/>
    <property type="project" value="InterPro"/>
</dbReference>
<sequence length="553" mass="58287">MGFRRITSSIVTRLVLFGVALALIGSVVRYHRLPAFLRDDLGTVMAGQQAALAGYVARDITAKLDERERTLHRLATAAPLGDLADPEALQAWLATQHRLQSAFVPGLAILAPDGRALAEVRTASQMLASSTAAAMPAWVRTAFNGTPALGRPLRAPQTGETLLPMAAPIVDPQGRVVAVLTGLTALDAPGFLQPLAQARVGSTGGLLVISPRDRLIVAATDPEQVLRDAPAMGQIPLFDAAAIGHQGGGLITEASGAEAVAGVAPVPGAGWFVVARMPADEAFVTIARTRHFVRVHAVATVVVFLLLASVGLHLVFRPLLRAADHADRMSRGDMPLAPLPVVRDDEVGHLTKAFNRLLARLIDSQNELARMAHHDALTGLPNRLLLADRMGQALARARRTRTRLAVLFMDLDGFKPINDSLGHEAGDLALVEVGRRLAAIVRESDTLSRVGGDEFALVLSDLGPDSEDASASARAVATKCMQALAEPVQIAGQPCALGLSIGIALGDGDSSFDALMSTADSAMYQAKQTGRGRYVLHLAEPEVLDTHPARLAG</sequence>
<keyword evidence="2" id="KW-1003">Cell membrane</keyword>
<evidence type="ECO:0000256" key="6">
    <source>
        <dbReference type="SAM" id="Phobius"/>
    </source>
</evidence>
<feature type="transmembrane region" description="Helical" evidence="6">
    <location>
        <begin position="295"/>
        <end position="316"/>
    </location>
</feature>
<dbReference type="Gene3D" id="3.30.70.270">
    <property type="match status" value="1"/>
</dbReference>
<dbReference type="GO" id="GO:0005886">
    <property type="term" value="C:plasma membrane"/>
    <property type="evidence" value="ECO:0007669"/>
    <property type="project" value="UniProtKB-SubCell"/>
</dbReference>
<dbReference type="AlphaFoldDB" id="A0A2U8FM08"/>